<keyword evidence="2" id="KW-1185">Reference proteome</keyword>
<dbReference type="AlphaFoldDB" id="A0A3A8P6V2"/>
<sequence>MLEHREVFALLLRHSLAQAAKPYGEQNLLDAFRFKTLDDAVDWCLKRFATGTLEQGRLSPSSRCWRLFTQARFWLSQREGAAGFLRKMQELEAACRRDSVLAEIPESEGVPVPDLDVQRLVERLSRTLTELLARTCPDLVTWWLRATEELRSLWFDLPIPEPSHQPRMKKERSIRIHDALFRFACLFRGLLLQQKDAAPSHLAVREWLFRQCRNVPPYRRTEEEIAAALPLTIPKTKRAVQHLRREGVSALLHQLIGSLNAPAETADAVALMEWQLMRESVTKTTLTAFALDEGASPELERSIEALPSVTRRRRS</sequence>
<name>A0A3A8P6V2_9BACT</name>
<protein>
    <submittedName>
        <fullName evidence="1">Uncharacterized protein</fullName>
    </submittedName>
</protein>
<reference evidence="2" key="1">
    <citation type="submission" date="2018-09" db="EMBL/GenBank/DDBJ databases">
        <authorList>
            <person name="Livingstone P.G."/>
            <person name="Whitworth D.E."/>
        </authorList>
    </citation>
    <scope>NUCLEOTIDE SEQUENCE [LARGE SCALE GENOMIC DNA]</scope>
    <source>
        <strain evidence="2">CA040B</strain>
    </source>
</reference>
<dbReference type="Proteomes" id="UP000273405">
    <property type="component" value="Unassembled WGS sequence"/>
</dbReference>
<evidence type="ECO:0000313" key="2">
    <source>
        <dbReference type="Proteomes" id="UP000273405"/>
    </source>
</evidence>
<organism evidence="1 2">
    <name type="scientific">Corallococcus sicarius</name>
    <dbReference type="NCBI Taxonomy" id="2316726"/>
    <lineage>
        <taxon>Bacteria</taxon>
        <taxon>Pseudomonadati</taxon>
        <taxon>Myxococcota</taxon>
        <taxon>Myxococcia</taxon>
        <taxon>Myxococcales</taxon>
        <taxon>Cystobacterineae</taxon>
        <taxon>Myxococcaceae</taxon>
        <taxon>Corallococcus</taxon>
    </lineage>
</organism>
<proteinExistence type="predicted"/>
<gene>
    <name evidence="1" type="ORF">D7X12_00745</name>
</gene>
<accession>A0A3A8P6V2</accession>
<evidence type="ECO:0000313" key="1">
    <source>
        <dbReference type="EMBL" id="RKH48142.1"/>
    </source>
</evidence>
<comment type="caution">
    <text evidence="1">The sequence shown here is derived from an EMBL/GenBank/DDBJ whole genome shotgun (WGS) entry which is preliminary data.</text>
</comment>
<dbReference type="EMBL" id="RAWG01000003">
    <property type="protein sequence ID" value="RKH48142.1"/>
    <property type="molecule type" value="Genomic_DNA"/>
</dbReference>